<dbReference type="PANTHER" id="PTHR37783">
    <property type="entry name" value="MEMBRANE PROTEIN, PUTATIVE (AFU_ORTHOLOGUE AFUA_1G04315)-RELATED"/>
    <property type="match status" value="1"/>
</dbReference>
<feature type="transmembrane region" description="Helical" evidence="1">
    <location>
        <begin position="106"/>
        <end position="125"/>
    </location>
</feature>
<evidence type="ECO:0000313" key="4">
    <source>
        <dbReference type="Proteomes" id="UP001194468"/>
    </source>
</evidence>
<feature type="transmembrane region" description="Helical" evidence="1">
    <location>
        <begin position="164"/>
        <end position="181"/>
    </location>
</feature>
<dbReference type="AlphaFoldDB" id="A0AAD4GCZ3"/>
<dbReference type="EMBL" id="WHUW01000018">
    <property type="protein sequence ID" value="KAF8437638.1"/>
    <property type="molecule type" value="Genomic_DNA"/>
</dbReference>
<dbReference type="Gene3D" id="3.20.180.10">
    <property type="entry name" value="PNP-oxidase-like"/>
    <property type="match status" value="1"/>
</dbReference>
<sequence length="227" mass="24968">MSDPVASKSTFLCMYMTNHPDTLVAYVKHFGKVPGNVSSAQMKSIDCKGMNLGYSLKNGGVGLVHVKFDPPLAGYEEVKPRLLAMKADAQEELGMLQFPKITSFRFPSRSLIALGCILGAVYFTLAPPEGTALPLIPVNVANILFTPARAVVSAIGFQPSTRSIIQVIAIIHGLECFYTWYLCQRYVKGPFVAATYISATFVFGLPIWIDLKKRVQEKRIESVMKAE</sequence>
<dbReference type="Proteomes" id="UP001194468">
    <property type="component" value="Unassembled WGS sequence"/>
</dbReference>
<feature type="domain" description="DUF2470" evidence="2">
    <location>
        <begin position="10"/>
        <end position="85"/>
    </location>
</feature>
<reference evidence="3" key="1">
    <citation type="submission" date="2019-10" db="EMBL/GenBank/DDBJ databases">
        <authorList>
            <consortium name="DOE Joint Genome Institute"/>
            <person name="Kuo A."/>
            <person name="Miyauchi S."/>
            <person name="Kiss E."/>
            <person name="Drula E."/>
            <person name="Kohler A."/>
            <person name="Sanchez-Garcia M."/>
            <person name="Andreopoulos B."/>
            <person name="Barry K.W."/>
            <person name="Bonito G."/>
            <person name="Buee M."/>
            <person name="Carver A."/>
            <person name="Chen C."/>
            <person name="Cichocki N."/>
            <person name="Clum A."/>
            <person name="Culley D."/>
            <person name="Crous P.W."/>
            <person name="Fauchery L."/>
            <person name="Girlanda M."/>
            <person name="Hayes R."/>
            <person name="Keri Z."/>
            <person name="LaButti K."/>
            <person name="Lipzen A."/>
            <person name="Lombard V."/>
            <person name="Magnuson J."/>
            <person name="Maillard F."/>
            <person name="Morin E."/>
            <person name="Murat C."/>
            <person name="Nolan M."/>
            <person name="Ohm R."/>
            <person name="Pangilinan J."/>
            <person name="Pereira M."/>
            <person name="Perotto S."/>
            <person name="Peter M."/>
            <person name="Riley R."/>
            <person name="Sitrit Y."/>
            <person name="Stielow B."/>
            <person name="Szollosi G."/>
            <person name="Zifcakova L."/>
            <person name="Stursova M."/>
            <person name="Spatafora J.W."/>
            <person name="Tedersoo L."/>
            <person name="Vaario L.-M."/>
            <person name="Yamada A."/>
            <person name="Yan M."/>
            <person name="Wang P."/>
            <person name="Xu J."/>
            <person name="Bruns T."/>
            <person name="Baldrian P."/>
            <person name="Vilgalys R."/>
            <person name="Henrissat B."/>
            <person name="Grigoriev I.V."/>
            <person name="Hibbett D."/>
            <person name="Nagy L.G."/>
            <person name="Martin F.M."/>
        </authorList>
    </citation>
    <scope>NUCLEOTIDE SEQUENCE</scope>
    <source>
        <strain evidence="3">BED1</strain>
    </source>
</reference>
<dbReference type="InterPro" id="IPR019595">
    <property type="entry name" value="DUF2470"/>
</dbReference>
<dbReference type="Pfam" id="PF14934">
    <property type="entry name" value="TMEM254"/>
    <property type="match status" value="1"/>
</dbReference>
<gene>
    <name evidence="3" type="ORF">L210DRAFT_3546592</name>
</gene>
<keyword evidence="4" id="KW-1185">Reference proteome</keyword>
<proteinExistence type="predicted"/>
<dbReference type="InterPro" id="IPR037119">
    <property type="entry name" value="Haem_oxidase_HugZ-like_sf"/>
</dbReference>
<dbReference type="PANTHER" id="PTHR37783:SF1">
    <property type="entry name" value="MEMBRANE PROTEIN, PUTATIVE (AFU_ORTHOLOGUE AFUA_1G04315)-RELATED"/>
    <property type="match status" value="1"/>
</dbReference>
<feature type="transmembrane region" description="Helical" evidence="1">
    <location>
        <begin position="131"/>
        <end position="152"/>
    </location>
</feature>
<dbReference type="Pfam" id="PF10615">
    <property type="entry name" value="DUF2470"/>
    <property type="match status" value="1"/>
</dbReference>
<dbReference type="InterPro" id="IPR028110">
    <property type="entry name" value="TMEM254"/>
</dbReference>
<comment type="caution">
    <text evidence="3">The sequence shown here is derived from an EMBL/GenBank/DDBJ whole genome shotgun (WGS) entry which is preliminary data.</text>
</comment>
<name>A0AAD4GCZ3_BOLED</name>
<keyword evidence="1" id="KW-1133">Transmembrane helix</keyword>
<feature type="transmembrane region" description="Helical" evidence="1">
    <location>
        <begin position="193"/>
        <end position="211"/>
    </location>
</feature>
<evidence type="ECO:0000256" key="1">
    <source>
        <dbReference type="SAM" id="Phobius"/>
    </source>
</evidence>
<evidence type="ECO:0000313" key="3">
    <source>
        <dbReference type="EMBL" id="KAF8437638.1"/>
    </source>
</evidence>
<accession>A0AAD4GCZ3</accession>
<protein>
    <recommendedName>
        <fullName evidence="2">DUF2470 domain-containing protein</fullName>
    </recommendedName>
</protein>
<keyword evidence="1" id="KW-0472">Membrane</keyword>
<keyword evidence="1" id="KW-0812">Transmembrane</keyword>
<organism evidence="3 4">
    <name type="scientific">Boletus edulis BED1</name>
    <dbReference type="NCBI Taxonomy" id="1328754"/>
    <lineage>
        <taxon>Eukaryota</taxon>
        <taxon>Fungi</taxon>
        <taxon>Dikarya</taxon>
        <taxon>Basidiomycota</taxon>
        <taxon>Agaricomycotina</taxon>
        <taxon>Agaricomycetes</taxon>
        <taxon>Agaricomycetidae</taxon>
        <taxon>Boletales</taxon>
        <taxon>Boletineae</taxon>
        <taxon>Boletaceae</taxon>
        <taxon>Boletoideae</taxon>
        <taxon>Boletus</taxon>
    </lineage>
</organism>
<evidence type="ECO:0000259" key="2">
    <source>
        <dbReference type="Pfam" id="PF10615"/>
    </source>
</evidence>
<reference evidence="3" key="2">
    <citation type="journal article" date="2020" name="Nat. Commun.">
        <title>Large-scale genome sequencing of mycorrhizal fungi provides insights into the early evolution of symbiotic traits.</title>
        <authorList>
            <person name="Miyauchi S."/>
            <person name="Kiss E."/>
            <person name="Kuo A."/>
            <person name="Drula E."/>
            <person name="Kohler A."/>
            <person name="Sanchez-Garcia M."/>
            <person name="Morin E."/>
            <person name="Andreopoulos B."/>
            <person name="Barry K.W."/>
            <person name="Bonito G."/>
            <person name="Buee M."/>
            <person name="Carver A."/>
            <person name="Chen C."/>
            <person name="Cichocki N."/>
            <person name="Clum A."/>
            <person name="Culley D."/>
            <person name="Crous P.W."/>
            <person name="Fauchery L."/>
            <person name="Girlanda M."/>
            <person name="Hayes R.D."/>
            <person name="Keri Z."/>
            <person name="LaButti K."/>
            <person name="Lipzen A."/>
            <person name="Lombard V."/>
            <person name="Magnuson J."/>
            <person name="Maillard F."/>
            <person name="Murat C."/>
            <person name="Nolan M."/>
            <person name="Ohm R.A."/>
            <person name="Pangilinan J."/>
            <person name="Pereira M.F."/>
            <person name="Perotto S."/>
            <person name="Peter M."/>
            <person name="Pfister S."/>
            <person name="Riley R."/>
            <person name="Sitrit Y."/>
            <person name="Stielow J.B."/>
            <person name="Szollosi G."/>
            <person name="Zifcakova L."/>
            <person name="Stursova M."/>
            <person name="Spatafora J.W."/>
            <person name="Tedersoo L."/>
            <person name="Vaario L.M."/>
            <person name="Yamada A."/>
            <person name="Yan M."/>
            <person name="Wang P."/>
            <person name="Xu J."/>
            <person name="Bruns T."/>
            <person name="Baldrian P."/>
            <person name="Vilgalys R."/>
            <person name="Dunand C."/>
            <person name="Henrissat B."/>
            <person name="Grigoriev I.V."/>
            <person name="Hibbett D."/>
            <person name="Nagy L.G."/>
            <person name="Martin F.M."/>
        </authorList>
    </citation>
    <scope>NUCLEOTIDE SEQUENCE</scope>
    <source>
        <strain evidence="3">BED1</strain>
    </source>
</reference>